<evidence type="ECO:0000256" key="1">
    <source>
        <dbReference type="SAM" id="MobiDB-lite"/>
    </source>
</evidence>
<organism evidence="2 3">
    <name type="scientific">Botryotinia fuckeliana (strain T4)</name>
    <name type="common">Noble rot fungus</name>
    <name type="synonym">Botrytis cinerea</name>
    <dbReference type="NCBI Taxonomy" id="999810"/>
    <lineage>
        <taxon>Eukaryota</taxon>
        <taxon>Fungi</taxon>
        <taxon>Dikarya</taxon>
        <taxon>Ascomycota</taxon>
        <taxon>Pezizomycotina</taxon>
        <taxon>Leotiomycetes</taxon>
        <taxon>Helotiales</taxon>
        <taxon>Sclerotiniaceae</taxon>
        <taxon>Botrytis</taxon>
    </lineage>
</organism>
<proteinExistence type="predicted"/>
<sequence>MTIDYLHKPPLCSTHHPPQRSTPNLPINLPLLPSIPHTSFTHPSHPPTHHPPRIPSFTSLPLPVKQMQEIIHSLSPLPPPKL</sequence>
<name>G2YEM9_BOTF4</name>
<protein>
    <submittedName>
        <fullName evidence="2">Uncharacterized protein</fullName>
    </submittedName>
</protein>
<feature type="region of interest" description="Disordered" evidence="1">
    <location>
        <begin position="1"/>
        <end position="60"/>
    </location>
</feature>
<dbReference type="Proteomes" id="UP000008177">
    <property type="component" value="Unplaced contigs"/>
</dbReference>
<dbReference type="EMBL" id="FQ790324">
    <property type="protein sequence ID" value="CCD50227.1"/>
    <property type="molecule type" value="Genomic_DNA"/>
</dbReference>
<dbReference type="InParanoid" id="G2YEM9"/>
<dbReference type="HOGENOM" id="CLU_2558043_0_0_1"/>
<evidence type="ECO:0000313" key="2">
    <source>
        <dbReference type="EMBL" id="CCD50227.1"/>
    </source>
</evidence>
<evidence type="ECO:0000313" key="3">
    <source>
        <dbReference type="Proteomes" id="UP000008177"/>
    </source>
</evidence>
<gene>
    <name evidence="2" type="ORF">BofuT4_P091860.1</name>
</gene>
<dbReference type="AlphaFoldDB" id="G2YEM9"/>
<feature type="compositionally biased region" description="Low complexity" evidence="1">
    <location>
        <begin position="23"/>
        <end position="43"/>
    </location>
</feature>
<accession>G2YEM9</accession>
<reference evidence="3" key="1">
    <citation type="journal article" date="2011" name="PLoS Genet.">
        <title>Genomic analysis of the necrotrophic fungal pathogens Sclerotinia sclerotiorum and Botrytis cinerea.</title>
        <authorList>
            <person name="Amselem J."/>
            <person name="Cuomo C.A."/>
            <person name="van Kan J.A."/>
            <person name="Viaud M."/>
            <person name="Benito E.P."/>
            <person name="Couloux A."/>
            <person name="Coutinho P.M."/>
            <person name="de Vries R.P."/>
            <person name="Dyer P.S."/>
            <person name="Fillinger S."/>
            <person name="Fournier E."/>
            <person name="Gout L."/>
            <person name="Hahn M."/>
            <person name="Kohn L."/>
            <person name="Lapalu N."/>
            <person name="Plummer K.M."/>
            <person name="Pradier J.M."/>
            <person name="Quevillon E."/>
            <person name="Sharon A."/>
            <person name="Simon A."/>
            <person name="ten Have A."/>
            <person name="Tudzynski B."/>
            <person name="Tudzynski P."/>
            <person name="Wincker P."/>
            <person name="Andrew M."/>
            <person name="Anthouard V."/>
            <person name="Beever R.E."/>
            <person name="Beffa R."/>
            <person name="Benoit I."/>
            <person name="Bouzid O."/>
            <person name="Brault B."/>
            <person name="Chen Z."/>
            <person name="Choquer M."/>
            <person name="Collemare J."/>
            <person name="Cotton P."/>
            <person name="Danchin E.G."/>
            <person name="Da Silva C."/>
            <person name="Gautier A."/>
            <person name="Giraud C."/>
            <person name="Giraud T."/>
            <person name="Gonzalez C."/>
            <person name="Grossetete S."/>
            <person name="Guldener U."/>
            <person name="Henrissat B."/>
            <person name="Howlett B.J."/>
            <person name="Kodira C."/>
            <person name="Kretschmer M."/>
            <person name="Lappartient A."/>
            <person name="Leroch M."/>
            <person name="Levis C."/>
            <person name="Mauceli E."/>
            <person name="Neuveglise C."/>
            <person name="Oeser B."/>
            <person name="Pearson M."/>
            <person name="Poulain J."/>
            <person name="Poussereau N."/>
            <person name="Quesneville H."/>
            <person name="Rascle C."/>
            <person name="Schumacher J."/>
            <person name="Segurens B."/>
            <person name="Sexton A."/>
            <person name="Silva E."/>
            <person name="Sirven C."/>
            <person name="Soanes D.M."/>
            <person name="Talbot N.J."/>
            <person name="Templeton M."/>
            <person name="Yandava C."/>
            <person name="Yarden O."/>
            <person name="Zeng Q."/>
            <person name="Rollins J.A."/>
            <person name="Lebrun M.H."/>
            <person name="Dickman M."/>
        </authorList>
    </citation>
    <scope>NUCLEOTIDE SEQUENCE [LARGE SCALE GENOMIC DNA]</scope>
    <source>
        <strain evidence="3">T4</strain>
    </source>
</reference>